<comment type="caution">
    <text evidence="2">The sequence shown here is derived from an EMBL/GenBank/DDBJ whole genome shotgun (WGS) entry which is preliminary data.</text>
</comment>
<proteinExistence type="predicted"/>
<dbReference type="RefSeq" id="WP_147455009.1">
    <property type="nucleotide sequence ID" value="NZ_RBXO01000001.1"/>
</dbReference>
<organism evidence="2 3">
    <name type="scientific">Saccharothrix australiensis</name>
    <dbReference type="NCBI Taxonomy" id="2072"/>
    <lineage>
        <taxon>Bacteria</taxon>
        <taxon>Bacillati</taxon>
        <taxon>Actinomycetota</taxon>
        <taxon>Actinomycetes</taxon>
        <taxon>Pseudonocardiales</taxon>
        <taxon>Pseudonocardiaceae</taxon>
        <taxon>Saccharothrix</taxon>
    </lineage>
</organism>
<dbReference type="EMBL" id="RBXO01000001">
    <property type="protein sequence ID" value="RKT52798.1"/>
    <property type="molecule type" value="Genomic_DNA"/>
</dbReference>
<dbReference type="Proteomes" id="UP000282084">
    <property type="component" value="Unassembled WGS sequence"/>
</dbReference>
<evidence type="ECO:0000313" key="2">
    <source>
        <dbReference type="EMBL" id="RKT52798.1"/>
    </source>
</evidence>
<keyword evidence="3" id="KW-1185">Reference proteome</keyword>
<reference evidence="2 3" key="1">
    <citation type="submission" date="2018-10" db="EMBL/GenBank/DDBJ databases">
        <title>Sequencing the genomes of 1000 actinobacteria strains.</title>
        <authorList>
            <person name="Klenk H.-P."/>
        </authorList>
    </citation>
    <scope>NUCLEOTIDE SEQUENCE [LARGE SCALE GENOMIC DNA]</scope>
    <source>
        <strain evidence="2 3">DSM 43800</strain>
    </source>
</reference>
<accession>A0A495VYY2</accession>
<name>A0A495VYY2_9PSEU</name>
<dbReference type="OrthoDB" id="3696445at2"/>
<feature type="transmembrane region" description="Helical" evidence="1">
    <location>
        <begin position="73"/>
        <end position="98"/>
    </location>
</feature>
<evidence type="ECO:0000256" key="1">
    <source>
        <dbReference type="SAM" id="Phobius"/>
    </source>
</evidence>
<gene>
    <name evidence="2" type="ORF">C8E97_1334</name>
</gene>
<keyword evidence="1" id="KW-1133">Transmembrane helix</keyword>
<keyword evidence="1" id="KW-0472">Membrane</keyword>
<evidence type="ECO:0000313" key="3">
    <source>
        <dbReference type="Proteomes" id="UP000282084"/>
    </source>
</evidence>
<sequence>MNDRGLAVSCALVFAILLGVVALGFAQIASTYQWCEGDAAGQLASIRAVAELRLDATPAVVCRSGEVTVELPIAPAVAVVAFAVVGMAISLVTVVVTARRVRAAKRR</sequence>
<keyword evidence="1" id="KW-0812">Transmembrane</keyword>
<protein>
    <submittedName>
        <fullName evidence="2">Uncharacterized protein</fullName>
    </submittedName>
</protein>
<dbReference type="AlphaFoldDB" id="A0A495VYY2"/>